<evidence type="ECO:0000256" key="2">
    <source>
        <dbReference type="ARBA" id="ARBA00022475"/>
    </source>
</evidence>
<keyword evidence="10" id="KW-0552">Olfaction</keyword>
<sequence length="313" mass="35206">MDCENGTEIKDFVLLDFSTKYRNRFLYFLLLLFMYSAGLLGNVIMFLLITLDARLQTPMYFLLRSLSVIDVGFISVTMPRMLVCLITSSRTIPFYSCMAQFFFLYVFGVTDLLIVSVMALDRYVAICNPLHYVSIMNQKVCGHLVAGCCIVSTLHAMLHAGLLLRLSYRGENHLAHYFCDHQPLLQLSCSDTSVNEVVIFFEGGIIIFGPLVFIILTYIHIVATVMKFTSSGRRKAFSTCGSHLTLVVLFYGAIIAVYFSPTSKYSSERGSIFGVVYTAITPMCNPYIYSLRNKEVKGAMRNLLGKGSLFPPK</sequence>
<proteinExistence type="inferred from homology"/>
<evidence type="ECO:0000256" key="4">
    <source>
        <dbReference type="ARBA" id="ARBA00022989"/>
    </source>
</evidence>
<dbReference type="InterPro" id="IPR000725">
    <property type="entry name" value="Olfact_rcpt"/>
</dbReference>
<evidence type="ECO:0000256" key="5">
    <source>
        <dbReference type="ARBA" id="ARBA00023040"/>
    </source>
</evidence>
<evidence type="ECO:0000313" key="12">
    <source>
        <dbReference type="Ensembl" id="ENSLLTP00000010295.1"/>
    </source>
</evidence>
<keyword evidence="13" id="KW-1185">Reference proteome</keyword>
<keyword evidence="5 9" id="KW-0297">G-protein coupled receptor</keyword>
<protein>
    <recommendedName>
        <fullName evidence="10">Olfactory receptor</fullName>
    </recommendedName>
</protein>
<dbReference type="GO" id="GO:0004930">
    <property type="term" value="F:G protein-coupled receptor activity"/>
    <property type="evidence" value="ECO:0007669"/>
    <property type="project" value="UniProtKB-KW"/>
</dbReference>
<evidence type="ECO:0000256" key="9">
    <source>
        <dbReference type="RuleBase" id="RU000688"/>
    </source>
</evidence>
<keyword evidence="10" id="KW-0716">Sensory transduction</keyword>
<feature type="transmembrane region" description="Helical" evidence="10">
    <location>
        <begin position="140"/>
        <end position="164"/>
    </location>
</feature>
<feature type="transmembrane region" description="Helical" evidence="10">
    <location>
        <begin position="197"/>
        <end position="219"/>
    </location>
</feature>
<comment type="subcellular location">
    <subcellularLocation>
        <location evidence="1 10">Cell membrane</location>
        <topology evidence="1 10">Multi-pass membrane protein</topology>
    </subcellularLocation>
</comment>
<comment type="similarity">
    <text evidence="9">Belongs to the G-protein coupled receptor 1 family.</text>
</comment>
<dbReference type="SUPFAM" id="SSF81321">
    <property type="entry name" value="Family A G protein-coupled receptor-like"/>
    <property type="match status" value="1"/>
</dbReference>
<evidence type="ECO:0000256" key="3">
    <source>
        <dbReference type="ARBA" id="ARBA00022692"/>
    </source>
</evidence>
<keyword evidence="6 10" id="KW-0472">Membrane</keyword>
<dbReference type="Pfam" id="PF13853">
    <property type="entry name" value="7tm_4"/>
    <property type="match status" value="1"/>
</dbReference>
<reference evidence="12" key="2">
    <citation type="submission" date="2025-09" db="UniProtKB">
        <authorList>
            <consortium name="Ensembl"/>
        </authorList>
    </citation>
    <scope>IDENTIFICATION</scope>
</reference>
<feature type="transmembrane region" description="Helical" evidence="10">
    <location>
        <begin position="61"/>
        <end position="82"/>
    </location>
</feature>
<dbReference type="PROSITE" id="PS50262">
    <property type="entry name" value="G_PROTEIN_RECEP_F1_2"/>
    <property type="match status" value="1"/>
</dbReference>
<dbReference type="Proteomes" id="UP000694406">
    <property type="component" value="Unplaced"/>
</dbReference>
<keyword evidence="8 9" id="KW-0807">Transducer</keyword>
<name>A0A8C5RZ41_LATLA</name>
<feature type="transmembrane region" description="Helical" evidence="10">
    <location>
        <begin position="271"/>
        <end position="291"/>
    </location>
</feature>
<organism evidence="12 13">
    <name type="scientific">Laticauda laticaudata</name>
    <name type="common">Blue-ringed sea krait</name>
    <name type="synonym">Blue-lipped sea krait</name>
    <dbReference type="NCBI Taxonomy" id="8630"/>
    <lineage>
        <taxon>Eukaryota</taxon>
        <taxon>Metazoa</taxon>
        <taxon>Chordata</taxon>
        <taxon>Craniata</taxon>
        <taxon>Vertebrata</taxon>
        <taxon>Euteleostomi</taxon>
        <taxon>Lepidosauria</taxon>
        <taxon>Squamata</taxon>
        <taxon>Bifurcata</taxon>
        <taxon>Unidentata</taxon>
        <taxon>Episquamata</taxon>
        <taxon>Toxicofera</taxon>
        <taxon>Serpentes</taxon>
        <taxon>Colubroidea</taxon>
        <taxon>Elapidae</taxon>
        <taxon>Laticaudinae</taxon>
        <taxon>Laticauda</taxon>
    </lineage>
</organism>
<dbReference type="GO" id="GO:0005886">
    <property type="term" value="C:plasma membrane"/>
    <property type="evidence" value="ECO:0007669"/>
    <property type="project" value="UniProtKB-SubCell"/>
</dbReference>
<evidence type="ECO:0000256" key="1">
    <source>
        <dbReference type="ARBA" id="ARBA00004651"/>
    </source>
</evidence>
<feature type="transmembrane region" description="Helical" evidence="10">
    <location>
        <begin position="240"/>
        <end position="259"/>
    </location>
</feature>
<dbReference type="AlphaFoldDB" id="A0A8C5RZ41"/>
<dbReference type="PROSITE" id="PS00237">
    <property type="entry name" value="G_PROTEIN_RECEP_F1_1"/>
    <property type="match status" value="1"/>
</dbReference>
<evidence type="ECO:0000256" key="6">
    <source>
        <dbReference type="ARBA" id="ARBA00023136"/>
    </source>
</evidence>
<keyword evidence="3 9" id="KW-0812">Transmembrane</keyword>
<reference evidence="12" key="1">
    <citation type="submission" date="2025-08" db="UniProtKB">
        <authorList>
            <consortium name="Ensembl"/>
        </authorList>
    </citation>
    <scope>IDENTIFICATION</scope>
</reference>
<keyword evidence="2 10" id="KW-1003">Cell membrane</keyword>
<keyword evidence="7 9" id="KW-0675">Receptor</keyword>
<keyword evidence="4 10" id="KW-1133">Transmembrane helix</keyword>
<dbReference type="InterPro" id="IPR000276">
    <property type="entry name" value="GPCR_Rhodpsn"/>
</dbReference>
<dbReference type="InterPro" id="IPR017452">
    <property type="entry name" value="GPCR_Rhodpsn_7TM"/>
</dbReference>
<dbReference type="GeneTree" id="ENSGT00900000141254"/>
<evidence type="ECO:0000256" key="7">
    <source>
        <dbReference type="ARBA" id="ARBA00023170"/>
    </source>
</evidence>
<evidence type="ECO:0000259" key="11">
    <source>
        <dbReference type="PROSITE" id="PS50262"/>
    </source>
</evidence>
<dbReference type="PRINTS" id="PR00237">
    <property type="entry name" value="GPCRRHODOPSN"/>
</dbReference>
<evidence type="ECO:0000256" key="10">
    <source>
        <dbReference type="RuleBase" id="RU363047"/>
    </source>
</evidence>
<feature type="transmembrane region" description="Helical" evidence="10">
    <location>
        <begin position="102"/>
        <end position="120"/>
    </location>
</feature>
<dbReference type="PANTHER" id="PTHR48001">
    <property type="entry name" value="OLFACTORY RECEPTOR"/>
    <property type="match status" value="1"/>
</dbReference>
<feature type="domain" description="G-protein coupled receptors family 1 profile" evidence="11">
    <location>
        <begin position="41"/>
        <end position="289"/>
    </location>
</feature>
<accession>A0A8C5RZ41</accession>
<evidence type="ECO:0000256" key="8">
    <source>
        <dbReference type="ARBA" id="ARBA00023224"/>
    </source>
</evidence>
<feature type="transmembrane region" description="Helical" evidence="10">
    <location>
        <begin position="25"/>
        <end position="49"/>
    </location>
</feature>
<evidence type="ECO:0000313" key="13">
    <source>
        <dbReference type="Proteomes" id="UP000694406"/>
    </source>
</evidence>
<dbReference type="Gene3D" id="1.20.1070.10">
    <property type="entry name" value="Rhodopsin 7-helix transmembrane proteins"/>
    <property type="match status" value="1"/>
</dbReference>
<dbReference type="GO" id="GO:0004984">
    <property type="term" value="F:olfactory receptor activity"/>
    <property type="evidence" value="ECO:0007669"/>
    <property type="project" value="InterPro"/>
</dbReference>
<dbReference type="FunFam" id="1.20.1070.10:FF:000015">
    <property type="entry name" value="Olfactory receptor"/>
    <property type="match status" value="1"/>
</dbReference>
<dbReference type="PRINTS" id="PR00245">
    <property type="entry name" value="OLFACTORYR"/>
</dbReference>
<dbReference type="Ensembl" id="ENSLLTT00000010676.1">
    <property type="protein sequence ID" value="ENSLLTP00000010295.1"/>
    <property type="gene ID" value="ENSLLTG00000007890.1"/>
</dbReference>